<evidence type="ECO:0000256" key="5">
    <source>
        <dbReference type="ARBA" id="ARBA00023136"/>
    </source>
</evidence>
<dbReference type="AlphaFoldDB" id="M1P4S7"/>
<dbReference type="eggNOG" id="COG4261">
    <property type="taxonomic scope" value="Bacteria"/>
</dbReference>
<keyword evidence="6 7" id="KW-0012">Acyltransferase</keyword>
<keyword evidence="8" id="KW-1185">Reference proteome</keyword>
<keyword evidence="4 7" id="KW-0808">Transferase</keyword>
<dbReference type="PANTHER" id="PTHR30606:SF10">
    <property type="entry name" value="PHOSPHATIDYLINOSITOL MANNOSIDE ACYLTRANSFERASE"/>
    <property type="match status" value="1"/>
</dbReference>
<reference evidence="8" key="1">
    <citation type="journal article" date="2013" name="Stand. Genomic Sci.">
        <title>Complete genome sequence of Desulfocapsa sulfexigens, a marine deltaproteobacterium specialized in disproportionating inorganic sulfur compounds.</title>
        <authorList>
            <person name="Finster K.W."/>
            <person name="Kjeldsen K.U."/>
            <person name="Kube M."/>
            <person name="Reinhardt R."/>
            <person name="Mussmann M."/>
            <person name="Amann R."/>
            <person name="Schreiber L."/>
        </authorList>
    </citation>
    <scope>NUCLEOTIDE SEQUENCE [LARGE SCALE GENOMIC DNA]</scope>
    <source>
        <strain evidence="8">DSM 10523 / SB164P1</strain>
    </source>
</reference>
<dbReference type="EMBL" id="CP003985">
    <property type="protein sequence ID" value="AGF76712.1"/>
    <property type="molecule type" value="Genomic_DNA"/>
</dbReference>
<accession>M1P4S7</accession>
<evidence type="ECO:0000313" key="8">
    <source>
        <dbReference type="Proteomes" id="UP000011721"/>
    </source>
</evidence>
<evidence type="ECO:0000313" key="7">
    <source>
        <dbReference type="EMBL" id="AGF76712.1"/>
    </source>
</evidence>
<dbReference type="OrthoDB" id="9808633at2"/>
<dbReference type="KEGG" id="dsf:UWK_00125"/>
<evidence type="ECO:0000256" key="2">
    <source>
        <dbReference type="ARBA" id="ARBA00022475"/>
    </source>
</evidence>
<gene>
    <name evidence="7" type="ordered locus">UWK_00125</name>
</gene>
<dbReference type="GO" id="GO:0005886">
    <property type="term" value="C:plasma membrane"/>
    <property type="evidence" value="ECO:0007669"/>
    <property type="project" value="UniProtKB-SubCell"/>
</dbReference>
<dbReference type="Proteomes" id="UP000011721">
    <property type="component" value="Chromosome"/>
</dbReference>
<dbReference type="InterPro" id="IPR004960">
    <property type="entry name" value="LipA_acyltrans"/>
</dbReference>
<keyword evidence="3" id="KW-0997">Cell inner membrane</keyword>
<dbReference type="STRING" id="1167006.UWK_00125"/>
<proteinExistence type="predicted"/>
<protein>
    <submittedName>
        <fullName evidence="7">Putative acyltransferase</fullName>
    </submittedName>
</protein>
<keyword evidence="2" id="KW-1003">Cell membrane</keyword>
<name>M1P4S7_DESSD</name>
<evidence type="ECO:0000256" key="6">
    <source>
        <dbReference type="ARBA" id="ARBA00023315"/>
    </source>
</evidence>
<organism evidence="7 8">
    <name type="scientific">Desulfocapsa sulfexigens (strain DSM 10523 / SB164P1)</name>
    <dbReference type="NCBI Taxonomy" id="1167006"/>
    <lineage>
        <taxon>Bacteria</taxon>
        <taxon>Pseudomonadati</taxon>
        <taxon>Thermodesulfobacteriota</taxon>
        <taxon>Desulfobulbia</taxon>
        <taxon>Desulfobulbales</taxon>
        <taxon>Desulfocapsaceae</taxon>
        <taxon>Desulfocapsa</taxon>
    </lineage>
</organism>
<evidence type="ECO:0000256" key="3">
    <source>
        <dbReference type="ARBA" id="ARBA00022519"/>
    </source>
</evidence>
<sequence length="289" mass="33227">MKGFWYGFLETMTRICGSWLFVVVSRSIAAGYFLFSENAKESRRFYGLLYPRKSGFFHSLCTFRQYQNFTTIHYDRFLANHGQKTTFTSDGWEKLEAVVGEKGAILLMSHLGNWEIAAQLLQQQEETLKLLLYMGVKEKEGVEGLQKEQLQDSGVRIIGAPRDGGSPFDAVEGIRLLQDGGLISMTGDIVWRGDQRSMEVDFLGGRARVPEAPYIFAMVSGAPIFCFYSFRTGKNSYQFSLADPLYIHCEQRSERKRTIQKAAQQYADLLEEQLRAHPLEWYHFDRFIL</sequence>
<evidence type="ECO:0000256" key="1">
    <source>
        <dbReference type="ARBA" id="ARBA00004533"/>
    </source>
</evidence>
<dbReference type="GO" id="GO:0016746">
    <property type="term" value="F:acyltransferase activity"/>
    <property type="evidence" value="ECO:0007669"/>
    <property type="project" value="UniProtKB-KW"/>
</dbReference>
<dbReference type="CDD" id="cd07984">
    <property type="entry name" value="LPLAT_LABLAT-like"/>
    <property type="match status" value="1"/>
</dbReference>
<dbReference type="HOGENOM" id="CLU_049421_2_1_7"/>
<comment type="subcellular location">
    <subcellularLocation>
        <location evidence="1">Cell inner membrane</location>
    </subcellularLocation>
</comment>
<evidence type="ECO:0000256" key="4">
    <source>
        <dbReference type="ARBA" id="ARBA00022679"/>
    </source>
</evidence>
<keyword evidence="5" id="KW-0472">Membrane</keyword>
<dbReference type="Pfam" id="PF03279">
    <property type="entry name" value="Lip_A_acyltrans"/>
    <property type="match status" value="1"/>
</dbReference>
<dbReference type="PANTHER" id="PTHR30606">
    <property type="entry name" value="LIPID A BIOSYNTHESIS LAUROYL ACYLTRANSFERASE"/>
    <property type="match status" value="1"/>
</dbReference>
<dbReference type="GO" id="GO:0009247">
    <property type="term" value="P:glycolipid biosynthetic process"/>
    <property type="evidence" value="ECO:0007669"/>
    <property type="project" value="UniProtKB-ARBA"/>
</dbReference>
<dbReference type="RefSeq" id="WP_015402411.1">
    <property type="nucleotide sequence ID" value="NC_020304.1"/>
</dbReference>